<evidence type="ECO:0000313" key="2">
    <source>
        <dbReference type="Proteomes" id="UP000542210"/>
    </source>
</evidence>
<dbReference type="Proteomes" id="UP000542210">
    <property type="component" value="Unassembled WGS sequence"/>
</dbReference>
<name>A0A7W7DEE5_9ACTN</name>
<sequence length="44" mass="4522">MTSGNGADPAGVAPGSRWGLFAFWNVPAAAPERAPVAKNRVVMP</sequence>
<evidence type="ECO:0000313" key="1">
    <source>
        <dbReference type="EMBL" id="MBB4705344.1"/>
    </source>
</evidence>
<organism evidence="1 2">
    <name type="scientific">Sphaerisporangium siamense</name>
    <dbReference type="NCBI Taxonomy" id="795645"/>
    <lineage>
        <taxon>Bacteria</taxon>
        <taxon>Bacillati</taxon>
        <taxon>Actinomycetota</taxon>
        <taxon>Actinomycetes</taxon>
        <taxon>Streptosporangiales</taxon>
        <taxon>Streptosporangiaceae</taxon>
        <taxon>Sphaerisporangium</taxon>
    </lineage>
</organism>
<comment type="caution">
    <text evidence="1">The sequence shown here is derived from an EMBL/GenBank/DDBJ whole genome shotgun (WGS) entry which is preliminary data.</text>
</comment>
<dbReference type="EMBL" id="JACHND010000001">
    <property type="protein sequence ID" value="MBB4705344.1"/>
    <property type="molecule type" value="Genomic_DNA"/>
</dbReference>
<keyword evidence="2" id="KW-1185">Reference proteome</keyword>
<gene>
    <name evidence="1" type="ORF">BJ982_006888</name>
</gene>
<protein>
    <submittedName>
        <fullName evidence="1">Uncharacterized protein</fullName>
    </submittedName>
</protein>
<accession>A0A7W7DEE5</accession>
<reference evidence="1 2" key="1">
    <citation type="submission" date="2020-08" db="EMBL/GenBank/DDBJ databases">
        <title>Sequencing the genomes of 1000 actinobacteria strains.</title>
        <authorList>
            <person name="Klenk H.-P."/>
        </authorList>
    </citation>
    <scope>NUCLEOTIDE SEQUENCE [LARGE SCALE GENOMIC DNA]</scope>
    <source>
        <strain evidence="1 2">DSM 45784</strain>
    </source>
</reference>
<proteinExistence type="predicted"/>
<dbReference type="AlphaFoldDB" id="A0A7W7DEE5"/>